<keyword evidence="5 6" id="KW-0472">Membrane</keyword>
<evidence type="ECO:0000313" key="8">
    <source>
        <dbReference type="Proteomes" id="UP001174677"/>
    </source>
</evidence>
<feature type="transmembrane region" description="Helical" evidence="6">
    <location>
        <begin position="12"/>
        <end position="30"/>
    </location>
</feature>
<keyword evidence="3 6" id="KW-0187">Copper transport</keyword>
<gene>
    <name evidence="7" type="ORF">P3X46_028961</name>
</gene>
<organism evidence="7 8">
    <name type="scientific">Hevea brasiliensis</name>
    <name type="common">Para rubber tree</name>
    <name type="synonym">Siphonia brasiliensis</name>
    <dbReference type="NCBI Taxonomy" id="3981"/>
    <lineage>
        <taxon>Eukaryota</taxon>
        <taxon>Viridiplantae</taxon>
        <taxon>Streptophyta</taxon>
        <taxon>Embryophyta</taxon>
        <taxon>Tracheophyta</taxon>
        <taxon>Spermatophyta</taxon>
        <taxon>Magnoliopsida</taxon>
        <taxon>eudicotyledons</taxon>
        <taxon>Gunneridae</taxon>
        <taxon>Pentapetalae</taxon>
        <taxon>rosids</taxon>
        <taxon>fabids</taxon>
        <taxon>Malpighiales</taxon>
        <taxon>Euphorbiaceae</taxon>
        <taxon>Crotonoideae</taxon>
        <taxon>Micrandreae</taxon>
        <taxon>Hevea</taxon>
    </lineage>
</organism>
<evidence type="ECO:0000313" key="7">
    <source>
        <dbReference type="EMBL" id="KAJ9146730.1"/>
    </source>
</evidence>
<dbReference type="Pfam" id="PF04145">
    <property type="entry name" value="Ctr"/>
    <property type="match status" value="1"/>
</dbReference>
<evidence type="ECO:0000256" key="2">
    <source>
        <dbReference type="ARBA" id="ARBA00022692"/>
    </source>
</evidence>
<evidence type="ECO:0000256" key="4">
    <source>
        <dbReference type="ARBA" id="ARBA00022989"/>
    </source>
</evidence>
<name>A0ABQ9KTP0_HEVBR</name>
<dbReference type="PANTHER" id="PTHR12483">
    <property type="entry name" value="SOLUTE CARRIER FAMILY 31 COPPER TRANSPORTERS"/>
    <property type="match status" value="1"/>
</dbReference>
<accession>A0ABQ9KTP0</accession>
<reference evidence="7" key="1">
    <citation type="journal article" date="2023" name="Plant Biotechnol. J.">
        <title>Chromosome-level wild Hevea brasiliensis genome provides new tools for genomic-assisted breeding and valuable loci to elevate rubber yield.</title>
        <authorList>
            <person name="Cheng H."/>
            <person name="Song X."/>
            <person name="Hu Y."/>
            <person name="Wu T."/>
            <person name="Yang Q."/>
            <person name="An Z."/>
            <person name="Feng S."/>
            <person name="Deng Z."/>
            <person name="Wu W."/>
            <person name="Zeng X."/>
            <person name="Tu M."/>
            <person name="Wang X."/>
            <person name="Huang H."/>
        </authorList>
    </citation>
    <scope>NUCLEOTIDE SEQUENCE</scope>
    <source>
        <strain evidence="7">MT/VB/25A 57/8</strain>
    </source>
</reference>
<evidence type="ECO:0000256" key="5">
    <source>
        <dbReference type="ARBA" id="ARBA00023136"/>
    </source>
</evidence>
<keyword evidence="6" id="KW-0186">Copper</keyword>
<keyword evidence="6" id="KW-0813">Transport</keyword>
<proteinExistence type="inferred from homology"/>
<evidence type="ECO:0000256" key="3">
    <source>
        <dbReference type="ARBA" id="ARBA00022796"/>
    </source>
</evidence>
<comment type="caution">
    <text evidence="7">The sequence shown here is derived from an EMBL/GenBank/DDBJ whole genome shotgun (WGS) entry which is preliminary data.</text>
</comment>
<keyword evidence="2 6" id="KW-0812">Transmembrane</keyword>
<dbReference type="EMBL" id="JARPOI010000016">
    <property type="protein sequence ID" value="KAJ9146730.1"/>
    <property type="molecule type" value="Genomic_DNA"/>
</dbReference>
<comment type="similarity">
    <text evidence="1 6">Belongs to the copper transporter (Ctr) (TC 1.A.56) family. SLC31A subfamily.</text>
</comment>
<keyword evidence="6" id="KW-0406">Ion transport</keyword>
<evidence type="ECO:0000256" key="1">
    <source>
        <dbReference type="ARBA" id="ARBA00006921"/>
    </source>
</evidence>
<evidence type="ECO:0000256" key="6">
    <source>
        <dbReference type="RuleBase" id="RU367022"/>
    </source>
</evidence>
<sequence>MFPGWPGQRFSSYLSVLASVFLVALAIEWLSHARLIKPSTNYVAVGFQQTVMYAIRVALAFLVMLAVMSFNIGVFIAAVTGYSVGFLIFGSQVFKKSKVEPYENLSDLPPLNC</sequence>
<dbReference type="PANTHER" id="PTHR12483:SF83">
    <property type="entry name" value="COPPER TRANSPORT PROTEIN"/>
    <property type="match status" value="1"/>
</dbReference>
<comment type="subcellular location">
    <subcellularLocation>
        <location evidence="6">Membrane</location>
        <topology evidence="6">Multi-pass membrane protein</topology>
    </subcellularLocation>
</comment>
<keyword evidence="4 6" id="KW-1133">Transmembrane helix</keyword>
<keyword evidence="8" id="KW-1185">Reference proteome</keyword>
<dbReference type="Proteomes" id="UP001174677">
    <property type="component" value="Chromosome 16"/>
</dbReference>
<dbReference type="InterPro" id="IPR007274">
    <property type="entry name" value="Cop_transporter"/>
</dbReference>
<protein>
    <recommendedName>
        <fullName evidence="6">Copper transport protein</fullName>
    </recommendedName>
</protein>